<sequence length="133" mass="14823">MYPLTDTERNAALQLNADYRYDHFISKVAQHGLLWVLKNEQGLLLLKDEEETCLPVWPHPDYAQTWVQGELAAYVPQSITLEIFLERWADGLTQDGVALAVFPLVDAPGTVVDAAELAEALADKLDLADDEEA</sequence>
<evidence type="ECO:0000313" key="1">
    <source>
        <dbReference type="EMBL" id="GAA4503843.1"/>
    </source>
</evidence>
<dbReference type="EMBL" id="BAABFC010000028">
    <property type="protein sequence ID" value="GAA4503843.1"/>
    <property type="molecule type" value="Genomic_DNA"/>
</dbReference>
<evidence type="ECO:0000313" key="2">
    <source>
        <dbReference type="Proteomes" id="UP001501321"/>
    </source>
</evidence>
<proteinExistence type="predicted"/>
<dbReference type="RefSeq" id="WP_345014711.1">
    <property type="nucleotide sequence ID" value="NZ_BAABFC010000028.1"/>
</dbReference>
<reference evidence="2" key="1">
    <citation type="journal article" date="2019" name="Int. J. Syst. Evol. Microbiol.">
        <title>The Global Catalogue of Microorganisms (GCM) 10K type strain sequencing project: providing services to taxonomists for standard genome sequencing and annotation.</title>
        <authorList>
            <consortium name="The Broad Institute Genomics Platform"/>
            <consortium name="The Broad Institute Genome Sequencing Center for Infectious Disease"/>
            <person name="Wu L."/>
            <person name="Ma J."/>
        </authorList>
    </citation>
    <scope>NUCLEOTIDE SEQUENCE [LARGE SCALE GENOMIC DNA]</scope>
    <source>
        <strain evidence="2">JCM 32226</strain>
    </source>
</reference>
<accession>A0ABP8QLU9</accession>
<protein>
    <submittedName>
        <fullName evidence="1">DUF2750 domain-containing protein</fullName>
    </submittedName>
</protein>
<dbReference type="Proteomes" id="UP001501321">
    <property type="component" value="Unassembled WGS sequence"/>
</dbReference>
<comment type="caution">
    <text evidence="1">The sequence shown here is derived from an EMBL/GenBank/DDBJ whole genome shotgun (WGS) entry which is preliminary data.</text>
</comment>
<dbReference type="Pfam" id="PF11042">
    <property type="entry name" value="DUF2750"/>
    <property type="match status" value="1"/>
</dbReference>
<dbReference type="InterPro" id="IPR021284">
    <property type="entry name" value="DUF2750"/>
</dbReference>
<keyword evidence="2" id="KW-1185">Reference proteome</keyword>
<organism evidence="1 2">
    <name type="scientific">Pseudaeromonas paramecii</name>
    <dbReference type="NCBI Taxonomy" id="2138166"/>
    <lineage>
        <taxon>Bacteria</taxon>
        <taxon>Pseudomonadati</taxon>
        <taxon>Pseudomonadota</taxon>
        <taxon>Gammaproteobacteria</taxon>
        <taxon>Aeromonadales</taxon>
        <taxon>Aeromonadaceae</taxon>
        <taxon>Pseudaeromonas</taxon>
    </lineage>
</organism>
<name>A0ABP8QLU9_9GAMM</name>
<gene>
    <name evidence="1" type="ORF">GCM10023095_30700</name>
</gene>